<feature type="transmembrane region" description="Helical" evidence="7">
    <location>
        <begin position="524"/>
        <end position="543"/>
    </location>
</feature>
<evidence type="ECO:0000313" key="10">
    <source>
        <dbReference type="Proteomes" id="UP000596427"/>
    </source>
</evidence>
<feature type="domain" description="ABC transmembrane type-1" evidence="8">
    <location>
        <begin position="336"/>
        <end position="542"/>
    </location>
</feature>
<comment type="similarity">
    <text evidence="7">Belongs to the binding-protein-dependent transport system permease family.</text>
</comment>
<accession>A0A974SLC9</accession>
<feature type="transmembrane region" description="Helical" evidence="7">
    <location>
        <begin position="246"/>
        <end position="264"/>
    </location>
</feature>
<dbReference type="SUPFAM" id="SSF161098">
    <property type="entry name" value="MetI-like"/>
    <property type="match status" value="2"/>
</dbReference>
<dbReference type="EMBL" id="CP063362">
    <property type="protein sequence ID" value="QRG09760.1"/>
    <property type="molecule type" value="Genomic_DNA"/>
</dbReference>
<dbReference type="GO" id="GO:0055085">
    <property type="term" value="P:transmembrane transport"/>
    <property type="evidence" value="ECO:0007669"/>
    <property type="project" value="InterPro"/>
</dbReference>
<dbReference type="InterPro" id="IPR035906">
    <property type="entry name" value="MetI-like_sf"/>
</dbReference>
<dbReference type="InterPro" id="IPR000515">
    <property type="entry name" value="MetI-like"/>
</dbReference>
<evidence type="ECO:0000256" key="2">
    <source>
        <dbReference type="ARBA" id="ARBA00022448"/>
    </source>
</evidence>
<reference evidence="9 10" key="1">
    <citation type="submission" date="2020-10" db="EMBL/GenBank/DDBJ databases">
        <title>Degradation of 1,4-Dioxane by Xanthobacter sp. YN2, via a Novel Group-2 Soluble Di-Iron Monooxygenase.</title>
        <authorList>
            <person name="Ma F."/>
            <person name="Wang Y."/>
            <person name="Yang J."/>
            <person name="Guo H."/>
            <person name="Su D."/>
            <person name="Yu L."/>
        </authorList>
    </citation>
    <scope>NUCLEOTIDE SEQUENCE [LARGE SCALE GENOMIC DNA]</scope>
    <source>
        <strain evidence="9 10">YN2</strain>
    </source>
</reference>
<dbReference type="AlphaFoldDB" id="A0A974SLC9"/>
<evidence type="ECO:0000256" key="6">
    <source>
        <dbReference type="ARBA" id="ARBA00023136"/>
    </source>
</evidence>
<dbReference type="KEGG" id="xdi:EZH22_20480"/>
<keyword evidence="3" id="KW-1003">Cell membrane</keyword>
<comment type="subcellular location">
    <subcellularLocation>
        <location evidence="1 7">Cell membrane</location>
        <topology evidence="1 7">Multi-pass membrane protein</topology>
    </subcellularLocation>
</comment>
<sequence length="563" mass="58741">MSLRARLPAFRRVSPWVAASGLVALFVLLPLLALLRIAAEGSGDMWPHLIATVLPSALMQTGTLLLGVGLLTLAFAVPCAFLVATCSFPGRGVLEWALLLPLAVPGYIVAFSYLDVLHPLGPVQEALRALLGIASPRDLRLPDIRSTGGCIIVLSAVLYPYIYLSARASFALQSAAALEVARTLGASRARAFVRVALPLARPAIVAGLTLVLLETLGDIGASEFLGVRTLTVSIYATWVNRSNLPGAAQIALVMLTLVLVLILVERAARRSRRFTATGSVRPQSPTALKGIAGLAATLFCLVPVTAGFIVPFVHLSVSAVRRLGETGLPVRIFGEAATTATIALCTTVLALGLGLVVTLAQRLDRRPLAFAFARLSSLGYAVPGTVLAVGLLSPLAGFDNMLDATLRQTFGLSSGLLLSGSGAALVAALAIRFLAIPVGGIEAGFAKLSPHLDMAARSLGCDRPSTVRRVLLPLLRPSLATAALLVFVDAMKELPATLLLRPLGLETLATHVYGEAARGTYEDGALAALVILLVGLGPVILLARMSASAIRASSDTPRSTRGR</sequence>
<feature type="domain" description="ABC transmembrane type-1" evidence="8">
    <location>
        <begin position="58"/>
        <end position="265"/>
    </location>
</feature>
<evidence type="ECO:0000256" key="1">
    <source>
        <dbReference type="ARBA" id="ARBA00004651"/>
    </source>
</evidence>
<gene>
    <name evidence="9" type="ORF">EZH22_20480</name>
</gene>
<keyword evidence="10" id="KW-1185">Reference proteome</keyword>
<dbReference type="Gene3D" id="1.10.3720.10">
    <property type="entry name" value="MetI-like"/>
    <property type="match status" value="2"/>
</dbReference>
<organism evidence="9 10">
    <name type="scientific">Xanthobacter dioxanivorans</name>
    <dbReference type="NCBI Taxonomy" id="2528964"/>
    <lineage>
        <taxon>Bacteria</taxon>
        <taxon>Pseudomonadati</taxon>
        <taxon>Pseudomonadota</taxon>
        <taxon>Alphaproteobacteria</taxon>
        <taxon>Hyphomicrobiales</taxon>
        <taxon>Xanthobacteraceae</taxon>
        <taxon>Xanthobacter</taxon>
    </lineage>
</organism>
<evidence type="ECO:0000259" key="8">
    <source>
        <dbReference type="PROSITE" id="PS50928"/>
    </source>
</evidence>
<feature type="transmembrane region" description="Helical" evidence="7">
    <location>
        <begin position="470"/>
        <end position="488"/>
    </location>
</feature>
<feature type="transmembrane region" description="Helical" evidence="7">
    <location>
        <begin position="337"/>
        <end position="360"/>
    </location>
</feature>
<feature type="transmembrane region" description="Helical" evidence="7">
    <location>
        <begin position="191"/>
        <end position="213"/>
    </location>
</feature>
<dbReference type="Proteomes" id="UP000596427">
    <property type="component" value="Chromosome"/>
</dbReference>
<keyword evidence="4 7" id="KW-0812">Transmembrane</keyword>
<name>A0A974SLC9_9HYPH</name>
<dbReference type="PANTHER" id="PTHR30183:SF2">
    <property type="entry name" value="IRON UTILIZATION PROTEIN"/>
    <property type="match status" value="1"/>
</dbReference>
<evidence type="ECO:0000256" key="4">
    <source>
        <dbReference type="ARBA" id="ARBA00022692"/>
    </source>
</evidence>
<evidence type="ECO:0000313" key="9">
    <source>
        <dbReference type="EMBL" id="QRG09760.1"/>
    </source>
</evidence>
<evidence type="ECO:0000256" key="3">
    <source>
        <dbReference type="ARBA" id="ARBA00022475"/>
    </source>
</evidence>
<dbReference type="FunFam" id="1.10.3720.10:FF:000088">
    <property type="entry name" value="Iron(III) ABC transporter, permease protein"/>
    <property type="match status" value="1"/>
</dbReference>
<dbReference type="Pfam" id="PF00528">
    <property type="entry name" value="BPD_transp_1"/>
    <property type="match status" value="2"/>
</dbReference>
<evidence type="ECO:0000256" key="5">
    <source>
        <dbReference type="ARBA" id="ARBA00022989"/>
    </source>
</evidence>
<keyword evidence="2 7" id="KW-0813">Transport</keyword>
<evidence type="ECO:0000256" key="7">
    <source>
        <dbReference type="RuleBase" id="RU363032"/>
    </source>
</evidence>
<dbReference type="PANTHER" id="PTHR30183">
    <property type="entry name" value="MOLYBDENUM TRANSPORT SYSTEM PERMEASE PROTEIN MODB"/>
    <property type="match status" value="1"/>
</dbReference>
<feature type="transmembrane region" description="Helical" evidence="7">
    <location>
        <begin position="416"/>
        <end position="435"/>
    </location>
</feature>
<feature type="transmembrane region" description="Helical" evidence="7">
    <location>
        <begin position="372"/>
        <end position="396"/>
    </location>
</feature>
<dbReference type="PROSITE" id="PS50928">
    <property type="entry name" value="ABC_TM1"/>
    <property type="match status" value="2"/>
</dbReference>
<dbReference type="RefSeq" id="WP_203196659.1">
    <property type="nucleotide sequence ID" value="NZ_CP063362.1"/>
</dbReference>
<protein>
    <submittedName>
        <fullName evidence="9">Iron ABC transporter permease</fullName>
    </submittedName>
</protein>
<proteinExistence type="inferred from homology"/>
<feature type="transmembrane region" description="Helical" evidence="7">
    <location>
        <begin position="291"/>
        <end position="317"/>
    </location>
</feature>
<keyword evidence="6 7" id="KW-0472">Membrane</keyword>
<keyword evidence="5 7" id="KW-1133">Transmembrane helix</keyword>
<feature type="transmembrane region" description="Helical" evidence="7">
    <location>
        <begin position="144"/>
        <end position="164"/>
    </location>
</feature>
<dbReference type="CDD" id="cd06261">
    <property type="entry name" value="TM_PBP2"/>
    <property type="match status" value="2"/>
</dbReference>
<feature type="transmembrane region" description="Helical" evidence="7">
    <location>
        <begin position="63"/>
        <end position="84"/>
    </location>
</feature>
<feature type="transmembrane region" description="Helical" evidence="7">
    <location>
        <begin position="96"/>
        <end position="114"/>
    </location>
</feature>
<dbReference type="GO" id="GO:0005886">
    <property type="term" value="C:plasma membrane"/>
    <property type="evidence" value="ECO:0007669"/>
    <property type="project" value="UniProtKB-SubCell"/>
</dbReference>